<dbReference type="Proteomes" id="UP001525961">
    <property type="component" value="Unassembled WGS sequence"/>
</dbReference>
<keyword evidence="5" id="KW-0125">Carotenoid biosynthesis</keyword>
<proteinExistence type="inferred from homology"/>
<evidence type="ECO:0000256" key="5">
    <source>
        <dbReference type="ARBA" id="ARBA00022746"/>
    </source>
</evidence>
<evidence type="ECO:0000313" key="10">
    <source>
        <dbReference type="Proteomes" id="UP001525961"/>
    </source>
</evidence>
<dbReference type="GO" id="GO:0016719">
    <property type="term" value="F:9,9'-di-cis-zeta-carotene desaturase activity"/>
    <property type="evidence" value="ECO:0007669"/>
    <property type="project" value="UniProtKB-EC"/>
</dbReference>
<feature type="domain" description="Amine oxidase" evidence="8">
    <location>
        <begin position="10"/>
        <end position="474"/>
    </location>
</feature>
<protein>
    <recommendedName>
        <fullName evidence="4 7">9,9'-di-cis-zeta-carotene desaturase</fullName>
        <ecNumber evidence="4 7">1.3.5.6</ecNumber>
    </recommendedName>
</protein>
<dbReference type="PRINTS" id="PR00419">
    <property type="entry name" value="ADXRDTASE"/>
</dbReference>
<evidence type="ECO:0000256" key="2">
    <source>
        <dbReference type="ARBA" id="ARBA00004900"/>
    </source>
</evidence>
<evidence type="ECO:0000313" key="9">
    <source>
        <dbReference type="EMBL" id="MCT7980805.1"/>
    </source>
</evidence>
<dbReference type="InterPro" id="IPR050464">
    <property type="entry name" value="Zeta_carotene_desat/Oxidored"/>
</dbReference>
<dbReference type="NCBIfam" id="TIGR02732">
    <property type="entry name" value="zeta_caro_desat"/>
    <property type="match status" value="1"/>
</dbReference>
<evidence type="ECO:0000259" key="8">
    <source>
        <dbReference type="Pfam" id="PF01593"/>
    </source>
</evidence>
<dbReference type="PANTHER" id="PTHR42923:SF41">
    <property type="entry name" value="ZETA-CAROTENE DESATURASE, CHLOROPLASTIC_CHROMOPLASTIC"/>
    <property type="match status" value="1"/>
</dbReference>
<sequence>MRVAIAGAGLAGMSTAIELVDAGHEVEIFESRPFVGGKVGSWVDAEGNHLEMGLHVFFGCYYNLFDLMKKVGAIDSLRLKDHTHIFVNEGGKTGELDFRFITGAPFNGLKAFFTTSQLSVSDKLTNAIALGTSPIVRGLVDFDGAMNTIRNLDRISFADWFRKHGGSNGSLKRMWNPIAYALGFIDTENISARCMLTIFQFFAAKTEASVLRMLEGSPDTYLHQPIIKYLEARGAKIHTRRRVREILFSEETGETEVTGLIVAQGETEETITADAYVFACDIPGIQKVLPPAWRKWPEFDNIYKLDAVPVATVQLRFDGWVTELHDPAKRQQVEEAAGIDNLLYTPDADFSCFADLALTSPSDYYRQGEGSLMQLVLTPGDPFIKQSNEAIANHVLNQVHKLFPSSRDLNMTWYSVVKLAQSLYREAPGMDPYRPAQQTPVGNFFLAGSYTQQDYIDSMEGATLSGRQAAKAILGRVNELTASPKPLAIG</sequence>
<dbReference type="InterPro" id="IPR014103">
    <property type="entry name" value="Zeta_caro_desat"/>
</dbReference>
<dbReference type="Pfam" id="PF01593">
    <property type="entry name" value="Amino_oxidase"/>
    <property type="match status" value="1"/>
</dbReference>
<evidence type="ECO:0000256" key="3">
    <source>
        <dbReference type="ARBA" id="ARBA00010192"/>
    </source>
</evidence>
<organism evidence="9 10">
    <name type="scientific">Laspinema olomoucense D3b</name>
    <dbReference type="NCBI Taxonomy" id="2953688"/>
    <lineage>
        <taxon>Bacteria</taxon>
        <taxon>Bacillati</taxon>
        <taxon>Cyanobacteriota</taxon>
        <taxon>Cyanophyceae</taxon>
        <taxon>Oscillatoriophycideae</taxon>
        <taxon>Oscillatoriales</taxon>
        <taxon>Laspinemataceae</taxon>
        <taxon>Laspinema</taxon>
        <taxon>Laspinema olomoucense</taxon>
    </lineage>
</organism>
<gene>
    <name evidence="9" type="primary">zds</name>
    <name evidence="9" type="ORF">NG792_24055</name>
</gene>
<comment type="pathway">
    <text evidence="2">Carotenoid biosynthesis; lycopene biosynthesis.</text>
</comment>
<comment type="caution">
    <text evidence="9">The sequence shown here is derived from an EMBL/GenBank/DDBJ whole genome shotgun (WGS) entry which is preliminary data.</text>
</comment>
<keyword evidence="10" id="KW-1185">Reference proteome</keyword>
<name>A0ABT2NGD9_9CYAN</name>
<accession>A0ABT2NGD9</accession>
<keyword evidence="6 9" id="KW-0560">Oxidoreductase</keyword>
<evidence type="ECO:0000256" key="7">
    <source>
        <dbReference type="NCBIfam" id="TIGR02732"/>
    </source>
</evidence>
<comment type="catalytic activity">
    <reaction evidence="1">
        <text>9,9'-di-cis-zeta-carotene + 2 a quinone = 7,7',9,9'-tetra-cis-lycopene + 2 a quinol</text>
        <dbReference type="Rhea" id="RHEA:30955"/>
        <dbReference type="ChEBI" id="CHEBI:24646"/>
        <dbReference type="ChEBI" id="CHEBI:48716"/>
        <dbReference type="ChEBI" id="CHEBI:62466"/>
        <dbReference type="ChEBI" id="CHEBI:132124"/>
        <dbReference type="EC" id="1.3.5.6"/>
    </reaction>
</comment>
<evidence type="ECO:0000256" key="6">
    <source>
        <dbReference type="ARBA" id="ARBA00023002"/>
    </source>
</evidence>
<reference evidence="9 10" key="1">
    <citation type="journal article" date="2022" name="Front. Microbiol.">
        <title>High genomic differentiation and limited gene flow indicate recent cryptic speciation within the genus Laspinema (cyanobacteria).</title>
        <authorList>
            <person name="Stanojkovic A."/>
            <person name="Skoupy S."/>
            <person name="Skaloud P."/>
            <person name="Dvorak P."/>
        </authorList>
    </citation>
    <scope>NUCLEOTIDE SEQUENCE [LARGE SCALE GENOMIC DNA]</scope>
    <source>
        <strain evidence="9 10">D3b</strain>
    </source>
</reference>
<dbReference type="EC" id="1.3.5.6" evidence="4 7"/>
<dbReference type="SUPFAM" id="SSF51905">
    <property type="entry name" value="FAD/NAD(P)-binding domain"/>
    <property type="match status" value="1"/>
</dbReference>
<dbReference type="Gene3D" id="3.50.50.60">
    <property type="entry name" value="FAD/NAD(P)-binding domain"/>
    <property type="match status" value="2"/>
</dbReference>
<dbReference type="PANTHER" id="PTHR42923">
    <property type="entry name" value="PROTOPORPHYRINOGEN OXIDASE"/>
    <property type="match status" value="1"/>
</dbReference>
<dbReference type="InterPro" id="IPR036188">
    <property type="entry name" value="FAD/NAD-bd_sf"/>
</dbReference>
<comment type="similarity">
    <text evidence="3">Belongs to the zeta carotene desaturase family.</text>
</comment>
<evidence type="ECO:0000256" key="4">
    <source>
        <dbReference type="ARBA" id="ARBA00012788"/>
    </source>
</evidence>
<dbReference type="EMBL" id="JAMXFA010000045">
    <property type="protein sequence ID" value="MCT7980805.1"/>
    <property type="molecule type" value="Genomic_DNA"/>
</dbReference>
<evidence type="ECO:0000256" key="1">
    <source>
        <dbReference type="ARBA" id="ARBA00000914"/>
    </source>
</evidence>
<dbReference type="RefSeq" id="WP_261237102.1">
    <property type="nucleotide sequence ID" value="NZ_JAMXFA010000045.1"/>
</dbReference>
<dbReference type="InterPro" id="IPR002937">
    <property type="entry name" value="Amino_oxidase"/>
</dbReference>